<gene>
    <name evidence="4" type="ORF">M5J20_08945</name>
</gene>
<reference evidence="4" key="1">
    <citation type="submission" date="2022-05" db="EMBL/GenBank/DDBJ databases">
        <title>Corynebacterium sp. TA-R-1 sp. nov., isolated from human feces.</title>
        <authorList>
            <person name="Shamsuzzaman M."/>
            <person name="Dahal R.H."/>
        </authorList>
    </citation>
    <scope>NUCLEOTIDE SEQUENCE</scope>
    <source>
        <strain evidence="4">TA-R-1</strain>
    </source>
</reference>
<comment type="caution">
    <text evidence="4">The sequence shown here is derived from an EMBL/GenBank/DDBJ whole genome shotgun (WGS) entry which is preliminary data.</text>
</comment>
<keyword evidence="2" id="KW-0732">Signal</keyword>
<evidence type="ECO:0000259" key="3">
    <source>
        <dbReference type="Pfam" id="PF00089"/>
    </source>
</evidence>
<feature type="transmembrane region" description="Helical" evidence="1">
    <location>
        <begin position="264"/>
        <end position="283"/>
    </location>
</feature>
<evidence type="ECO:0000256" key="2">
    <source>
        <dbReference type="SAM" id="SignalP"/>
    </source>
</evidence>
<dbReference type="Pfam" id="PF00089">
    <property type="entry name" value="Trypsin"/>
    <property type="match status" value="1"/>
</dbReference>
<evidence type="ECO:0000256" key="1">
    <source>
        <dbReference type="SAM" id="Phobius"/>
    </source>
</evidence>
<keyword evidence="1" id="KW-1133">Transmembrane helix</keyword>
<feature type="signal peptide" evidence="2">
    <location>
        <begin position="1"/>
        <end position="25"/>
    </location>
</feature>
<dbReference type="SUPFAM" id="SSF50494">
    <property type="entry name" value="Trypsin-like serine proteases"/>
    <property type="match status" value="1"/>
</dbReference>
<name>A0ABT1G3T8_9CORY</name>
<feature type="chain" id="PRO_5047529345" evidence="2">
    <location>
        <begin position="26"/>
        <end position="292"/>
    </location>
</feature>
<keyword evidence="5" id="KW-1185">Reference proteome</keyword>
<dbReference type="InterPro" id="IPR043504">
    <property type="entry name" value="Peptidase_S1_PA_chymotrypsin"/>
</dbReference>
<keyword evidence="1" id="KW-0472">Membrane</keyword>
<dbReference type="InterPro" id="IPR001254">
    <property type="entry name" value="Trypsin_dom"/>
</dbReference>
<evidence type="ECO:0000313" key="4">
    <source>
        <dbReference type="EMBL" id="MCP1388310.1"/>
    </source>
</evidence>
<dbReference type="RefSeq" id="WP_253578730.1">
    <property type="nucleotide sequence ID" value="NZ_JAMFTQ010000013.1"/>
</dbReference>
<evidence type="ECO:0000313" key="5">
    <source>
        <dbReference type="Proteomes" id="UP001204000"/>
    </source>
</evidence>
<protein>
    <submittedName>
        <fullName evidence="4">S1 family peptidase</fullName>
    </submittedName>
</protein>
<dbReference type="Proteomes" id="UP001204000">
    <property type="component" value="Unassembled WGS sequence"/>
</dbReference>
<accession>A0ABT1G3T8</accession>
<dbReference type="InterPro" id="IPR009003">
    <property type="entry name" value="Peptidase_S1_PA"/>
</dbReference>
<organism evidence="4 5">
    <name type="scientific">Corynebacterium stercoris</name>
    <dbReference type="NCBI Taxonomy" id="2943490"/>
    <lineage>
        <taxon>Bacteria</taxon>
        <taxon>Bacillati</taxon>
        <taxon>Actinomycetota</taxon>
        <taxon>Actinomycetes</taxon>
        <taxon>Mycobacteriales</taxon>
        <taxon>Corynebacteriaceae</taxon>
        <taxon>Corynebacterium</taxon>
    </lineage>
</organism>
<dbReference type="Gene3D" id="2.40.10.10">
    <property type="entry name" value="Trypsin-like serine proteases"/>
    <property type="match status" value="2"/>
</dbReference>
<keyword evidence="1" id="KW-0812">Transmembrane</keyword>
<sequence length="292" mass="30327">MKRRLVLGLCFTTFISSVVTPQALAQAPLTAYQGGQFYTRAYGSDRAASCTISYNDAAKRVSYTAAHCGKAGDTVFLRDYRGVNVAAGTFSPSSAFAGHQTNDWGVIRWDPHVVLGANTFSGDTVVHPSQLRKGDRVCVRGVTAHGPASPTASTTVNCAPFLGSINNTFFFEDAGTKPGDSGGVVFAPGRGYLGVLSGVSELTSPGRASTVIQRGAFPANGAAISKNEMLRWANANLPMPVEKVNTVPVVPPADANASASSAQGIGAIIAALVAFLAVALPFAQQVMGMLRV</sequence>
<feature type="domain" description="Peptidase S1" evidence="3">
    <location>
        <begin position="64"/>
        <end position="207"/>
    </location>
</feature>
<proteinExistence type="predicted"/>
<dbReference type="EMBL" id="JAMFTQ010000013">
    <property type="protein sequence ID" value="MCP1388310.1"/>
    <property type="molecule type" value="Genomic_DNA"/>
</dbReference>